<keyword evidence="7 12" id="KW-0808">Transferase</keyword>
<comment type="pathway">
    <text evidence="2 12">Carbohydrate degradation; glycolysis; pyruvate from D-glyceraldehyde 3-phosphate: step 2/5.</text>
</comment>
<comment type="caution">
    <text evidence="16">The sequence shown here is derived from an EMBL/GenBank/DDBJ whole genome shotgun (WGS) entry which is preliminary data.</text>
</comment>
<feature type="binding site" evidence="12 14">
    <location>
        <position position="324"/>
    </location>
    <ligand>
        <name>ATP</name>
        <dbReference type="ChEBI" id="CHEBI:30616"/>
    </ligand>
</feature>
<comment type="subcellular location">
    <subcellularLocation>
        <location evidence="12">Cytoplasm</location>
    </subcellularLocation>
</comment>
<keyword evidence="10 12" id="KW-0067">ATP-binding</keyword>
<dbReference type="Gene3D" id="3.40.50.1260">
    <property type="entry name" value="Phosphoglycerate kinase, N-terminal domain"/>
    <property type="match status" value="2"/>
</dbReference>
<proteinExistence type="inferred from homology"/>
<dbReference type="HAMAP" id="MF_00145">
    <property type="entry name" value="Phosphoglyc_kinase"/>
    <property type="match status" value="1"/>
</dbReference>
<evidence type="ECO:0000256" key="4">
    <source>
        <dbReference type="ARBA" id="ARBA00011245"/>
    </source>
</evidence>
<dbReference type="Pfam" id="PF00162">
    <property type="entry name" value="PGK"/>
    <property type="match status" value="1"/>
</dbReference>
<feature type="binding site" evidence="12">
    <location>
        <position position="36"/>
    </location>
    <ligand>
        <name>substrate</name>
    </ligand>
</feature>
<dbReference type="InterPro" id="IPR015824">
    <property type="entry name" value="Phosphoglycerate_kinase_N"/>
</dbReference>
<sequence>MAVRTIREADLSNKRVLVRVDFNCPIKNGVVTDATRIEAAIPTLAYILEQPGASVVIMTHLGRPKGEKNPEFSLKPVAKKLEELMGKTVVMADDVVGPEVESMAQGLKAGEILMLENVRYYKGEEKNDPEFITNLAKLGDVYVNDAFGTAHRAHASTEGLAHKLPAFAGFLIEKEVTFFEPIVTNPAKPMVAVIGGAKVSTKIGVLESLLPKCDTLIIGGGMTYTFLKAQGHQIGNSLLEEDFISTATELMKKAEAAGVTILLPVDHVVADEFSESAAPLVVDSVDIPAGKIGMDIGPKSIQACKEAISSAKSLVWNGPMGVFEFDSFAEGTKAIANAIAECAGTTVVGGGDSVAAANKFNLASKMDHVSTGGGASLEFLEGKTLPGIKALEK</sequence>
<dbReference type="RefSeq" id="WP_037544660.1">
    <property type="nucleotide sequence ID" value="NZ_JNUP01000003.1"/>
</dbReference>
<evidence type="ECO:0000256" key="2">
    <source>
        <dbReference type="ARBA" id="ARBA00004838"/>
    </source>
</evidence>
<keyword evidence="11 12" id="KW-0324">Glycolysis</keyword>
<dbReference type="STRING" id="1480694.DC28_00365"/>
<feature type="binding site" evidence="13">
    <location>
        <position position="36"/>
    </location>
    <ligand>
        <name>(2R)-3-phosphoglycerate</name>
        <dbReference type="ChEBI" id="CHEBI:58272"/>
    </ligand>
</feature>
<dbReference type="GO" id="GO:0004618">
    <property type="term" value="F:phosphoglycerate kinase activity"/>
    <property type="evidence" value="ECO:0007669"/>
    <property type="project" value="UniProtKB-UniRule"/>
</dbReference>
<dbReference type="AlphaFoldDB" id="A0A098R159"/>
<protein>
    <recommendedName>
        <fullName evidence="6 12">Phosphoglycerate kinase</fullName>
        <ecNumber evidence="5 12">2.7.2.3</ecNumber>
    </recommendedName>
</protein>
<accession>A0A098R159</accession>
<feature type="binding site" evidence="12">
    <location>
        <position position="119"/>
    </location>
    <ligand>
        <name>substrate</name>
    </ligand>
</feature>
<feature type="binding site" evidence="12 14">
    <location>
        <position position="202"/>
    </location>
    <ligand>
        <name>ATP</name>
        <dbReference type="ChEBI" id="CHEBI:30616"/>
    </ligand>
</feature>
<dbReference type="GO" id="GO:0006096">
    <property type="term" value="P:glycolytic process"/>
    <property type="evidence" value="ECO:0007669"/>
    <property type="project" value="UniProtKB-UniRule"/>
</dbReference>
<feature type="binding site" evidence="12">
    <location>
        <position position="293"/>
    </location>
    <ligand>
        <name>ATP</name>
        <dbReference type="ChEBI" id="CHEBI:30616"/>
    </ligand>
</feature>
<evidence type="ECO:0000256" key="8">
    <source>
        <dbReference type="ARBA" id="ARBA00022741"/>
    </source>
</evidence>
<evidence type="ECO:0000256" key="1">
    <source>
        <dbReference type="ARBA" id="ARBA00000642"/>
    </source>
</evidence>
<evidence type="ECO:0000256" key="15">
    <source>
        <dbReference type="RuleBase" id="RU000532"/>
    </source>
</evidence>
<keyword evidence="9 12" id="KW-0418">Kinase</keyword>
<dbReference type="CDD" id="cd00318">
    <property type="entry name" value="Phosphoglycerate_kinase"/>
    <property type="match status" value="1"/>
</dbReference>
<dbReference type="InterPro" id="IPR001576">
    <property type="entry name" value="Phosphoglycerate_kinase"/>
</dbReference>
<evidence type="ECO:0000256" key="7">
    <source>
        <dbReference type="ARBA" id="ARBA00022679"/>
    </source>
</evidence>
<dbReference type="Proteomes" id="UP000029692">
    <property type="component" value="Unassembled WGS sequence"/>
</dbReference>
<reference evidence="16 17" key="1">
    <citation type="submission" date="2014-05" db="EMBL/GenBank/DDBJ databases">
        <title>De novo Genome Sequence of Spirocheata sp.</title>
        <authorList>
            <person name="Shivani Y."/>
            <person name="Subhash Y."/>
            <person name="Tushar L."/>
            <person name="Sasikala C."/>
            <person name="Ramana C.V."/>
        </authorList>
    </citation>
    <scope>NUCLEOTIDE SEQUENCE [LARGE SCALE GENOMIC DNA]</scope>
    <source>
        <strain evidence="16 17">JC230</strain>
    </source>
</reference>
<dbReference type="EMBL" id="JNUP01000003">
    <property type="protein sequence ID" value="KGE73724.1"/>
    <property type="molecule type" value="Genomic_DNA"/>
</dbReference>
<dbReference type="eggNOG" id="COG0126">
    <property type="taxonomic scope" value="Bacteria"/>
</dbReference>
<evidence type="ECO:0000313" key="17">
    <source>
        <dbReference type="Proteomes" id="UP000029692"/>
    </source>
</evidence>
<dbReference type="GO" id="GO:0005524">
    <property type="term" value="F:ATP binding"/>
    <property type="evidence" value="ECO:0007669"/>
    <property type="project" value="UniProtKB-KW"/>
</dbReference>
<comment type="catalytic activity">
    <reaction evidence="1 12 15">
        <text>(2R)-3-phosphoglycerate + ATP = (2R)-3-phospho-glyceroyl phosphate + ADP</text>
        <dbReference type="Rhea" id="RHEA:14801"/>
        <dbReference type="ChEBI" id="CHEBI:30616"/>
        <dbReference type="ChEBI" id="CHEBI:57604"/>
        <dbReference type="ChEBI" id="CHEBI:58272"/>
        <dbReference type="ChEBI" id="CHEBI:456216"/>
        <dbReference type="EC" id="2.7.2.3"/>
    </reaction>
</comment>
<evidence type="ECO:0000256" key="12">
    <source>
        <dbReference type="HAMAP-Rule" id="MF_00145"/>
    </source>
</evidence>
<organism evidence="16 17">
    <name type="scientific">Spirochaeta lutea</name>
    <dbReference type="NCBI Taxonomy" id="1480694"/>
    <lineage>
        <taxon>Bacteria</taxon>
        <taxon>Pseudomonadati</taxon>
        <taxon>Spirochaetota</taxon>
        <taxon>Spirochaetia</taxon>
        <taxon>Spirochaetales</taxon>
        <taxon>Spirochaetaceae</taxon>
        <taxon>Spirochaeta</taxon>
    </lineage>
</organism>
<dbReference type="SUPFAM" id="SSF53748">
    <property type="entry name" value="Phosphoglycerate kinase"/>
    <property type="match status" value="1"/>
</dbReference>
<feature type="binding site" evidence="12 13">
    <location>
        <begin position="21"/>
        <end position="23"/>
    </location>
    <ligand>
        <name>substrate</name>
    </ligand>
</feature>
<feature type="binding site" evidence="12">
    <location>
        <position position="152"/>
    </location>
    <ligand>
        <name>substrate</name>
    </ligand>
</feature>
<feature type="binding site" evidence="12 14">
    <location>
        <begin position="350"/>
        <end position="353"/>
    </location>
    <ligand>
        <name>ATP</name>
        <dbReference type="ChEBI" id="CHEBI:30616"/>
    </ligand>
</feature>
<dbReference type="FunFam" id="3.40.50.1260:FF:000006">
    <property type="entry name" value="Phosphoglycerate kinase"/>
    <property type="match status" value="1"/>
</dbReference>
<evidence type="ECO:0000313" key="16">
    <source>
        <dbReference type="EMBL" id="KGE73724.1"/>
    </source>
</evidence>
<evidence type="ECO:0000256" key="14">
    <source>
        <dbReference type="PIRSR" id="PIRSR000724-2"/>
    </source>
</evidence>
<dbReference type="FunFam" id="3.40.50.1260:FF:000003">
    <property type="entry name" value="Phosphoglycerate kinase"/>
    <property type="match status" value="1"/>
</dbReference>
<dbReference type="EC" id="2.7.2.3" evidence="5 12"/>
<dbReference type="PROSITE" id="PS00111">
    <property type="entry name" value="PGLYCERATE_KINASE"/>
    <property type="match status" value="1"/>
</dbReference>
<dbReference type="GO" id="GO:0005829">
    <property type="term" value="C:cytosol"/>
    <property type="evidence" value="ECO:0007669"/>
    <property type="project" value="TreeGrafter"/>
</dbReference>
<feature type="binding site" evidence="13">
    <location>
        <position position="152"/>
    </location>
    <ligand>
        <name>(2R)-3-phosphoglycerate</name>
        <dbReference type="ChEBI" id="CHEBI:58272"/>
    </ligand>
</feature>
<name>A0A098R159_9SPIO</name>
<dbReference type="PANTHER" id="PTHR11406">
    <property type="entry name" value="PHOSPHOGLYCERATE KINASE"/>
    <property type="match status" value="1"/>
</dbReference>
<evidence type="ECO:0000256" key="3">
    <source>
        <dbReference type="ARBA" id="ARBA00008982"/>
    </source>
</evidence>
<gene>
    <name evidence="12 16" type="primary">pgk</name>
    <name evidence="16" type="ORF">DC28_00365</name>
</gene>
<dbReference type="PANTHER" id="PTHR11406:SF23">
    <property type="entry name" value="PHOSPHOGLYCERATE KINASE 1, CHLOROPLASTIC-RELATED"/>
    <property type="match status" value="1"/>
</dbReference>
<dbReference type="PIRSF" id="PIRSF000724">
    <property type="entry name" value="Pgk"/>
    <property type="match status" value="1"/>
</dbReference>
<evidence type="ECO:0000256" key="11">
    <source>
        <dbReference type="ARBA" id="ARBA00023152"/>
    </source>
</evidence>
<evidence type="ECO:0000256" key="5">
    <source>
        <dbReference type="ARBA" id="ARBA00013061"/>
    </source>
</evidence>
<dbReference type="UniPathway" id="UPA00109">
    <property type="reaction ID" value="UER00185"/>
</dbReference>
<dbReference type="PRINTS" id="PR00477">
    <property type="entry name" value="PHGLYCKINASE"/>
</dbReference>
<evidence type="ECO:0000256" key="6">
    <source>
        <dbReference type="ARBA" id="ARBA00016471"/>
    </source>
</evidence>
<comment type="similarity">
    <text evidence="3 12 15">Belongs to the phosphoglycerate kinase family.</text>
</comment>
<evidence type="ECO:0000256" key="9">
    <source>
        <dbReference type="ARBA" id="ARBA00022777"/>
    </source>
</evidence>
<comment type="subunit">
    <text evidence="4 12">Monomer.</text>
</comment>
<dbReference type="InterPro" id="IPR036043">
    <property type="entry name" value="Phosphoglycerate_kinase_sf"/>
</dbReference>
<keyword evidence="17" id="KW-1185">Reference proteome</keyword>
<dbReference type="InterPro" id="IPR015911">
    <property type="entry name" value="Phosphoglycerate_kinase_CS"/>
</dbReference>
<dbReference type="OrthoDB" id="9808460at2"/>
<feature type="binding site" evidence="13">
    <location>
        <position position="119"/>
    </location>
    <ligand>
        <name>(2R)-3-phosphoglycerate</name>
        <dbReference type="ChEBI" id="CHEBI:58272"/>
    </ligand>
</feature>
<dbReference type="GO" id="GO:0006094">
    <property type="term" value="P:gluconeogenesis"/>
    <property type="evidence" value="ECO:0007669"/>
    <property type="project" value="TreeGrafter"/>
</dbReference>
<evidence type="ECO:0000256" key="10">
    <source>
        <dbReference type="ARBA" id="ARBA00022840"/>
    </source>
</evidence>
<keyword evidence="12" id="KW-0963">Cytoplasm</keyword>
<dbReference type="GO" id="GO:0043531">
    <property type="term" value="F:ADP binding"/>
    <property type="evidence" value="ECO:0007669"/>
    <property type="project" value="TreeGrafter"/>
</dbReference>
<keyword evidence="8 12" id="KW-0547">Nucleotide-binding</keyword>
<evidence type="ECO:0000256" key="13">
    <source>
        <dbReference type="PIRSR" id="PIRSR000724-1"/>
    </source>
</evidence>
<feature type="binding site" evidence="12 13">
    <location>
        <begin position="60"/>
        <end position="63"/>
    </location>
    <ligand>
        <name>substrate</name>
    </ligand>
</feature>